<feature type="compositionally biased region" description="Low complexity" evidence="1">
    <location>
        <begin position="61"/>
        <end position="73"/>
    </location>
</feature>
<sequence length="98" mass="10992">MSTFIDIGLGFVCAQKGIIRILLHAFVYSIVALLLYFVDSYYEKLHLDEAIEEAKKKEQAAKGTQTQTQLTQTPSRSIHSQPSNLPEEAVIDPLKRGK</sequence>
<feature type="compositionally biased region" description="Polar residues" evidence="1">
    <location>
        <begin position="74"/>
        <end position="84"/>
    </location>
</feature>
<keyword evidence="2" id="KW-0472">Membrane</keyword>
<comment type="caution">
    <text evidence="3">The sequence shown here is derived from an EMBL/GenBank/DDBJ whole genome shotgun (WGS) entry which is preliminary data.</text>
</comment>
<reference evidence="4" key="1">
    <citation type="submission" date="2013-09" db="EMBL/GenBank/DDBJ databases">
        <title>Corchorus olitorius genome sequencing.</title>
        <authorList>
            <person name="Alam M."/>
            <person name="Haque M.S."/>
            <person name="Islam M.S."/>
            <person name="Emdad E.M."/>
            <person name="Islam M.M."/>
            <person name="Ahmed B."/>
            <person name="Halim A."/>
            <person name="Hossen Q.M.M."/>
            <person name="Hossain M.Z."/>
            <person name="Ahmed R."/>
            <person name="Khan M.M."/>
            <person name="Islam R."/>
            <person name="Rashid M.M."/>
            <person name="Khan S.A."/>
            <person name="Rahman M.S."/>
            <person name="Alam M."/>
            <person name="Yahiya A.S."/>
            <person name="Khan M.S."/>
            <person name="Azam M.S."/>
            <person name="Haque T."/>
            <person name="Lashkar M.Z.H."/>
            <person name="Akhand A.I."/>
            <person name="Morshed G."/>
            <person name="Roy S."/>
            <person name="Uddin K.S."/>
            <person name="Rabeya T."/>
            <person name="Hossain A.S."/>
            <person name="Chowdhury A."/>
            <person name="Snigdha A.R."/>
            <person name="Mortoza M.S."/>
            <person name="Matin S.A."/>
            <person name="Hoque S.M.E."/>
            <person name="Islam M.K."/>
            <person name="Roy D.K."/>
            <person name="Haider R."/>
            <person name="Moosa M.M."/>
            <person name="Elias S.M."/>
            <person name="Hasan A.M."/>
            <person name="Jahan S."/>
            <person name="Shafiuddin M."/>
            <person name="Mahmood N."/>
            <person name="Shommy N.S."/>
        </authorList>
    </citation>
    <scope>NUCLEOTIDE SEQUENCE [LARGE SCALE GENOMIC DNA]</scope>
    <source>
        <strain evidence="4">cv. O-4</strain>
    </source>
</reference>
<dbReference type="AlphaFoldDB" id="A0A1R3I022"/>
<evidence type="ECO:0000313" key="3">
    <source>
        <dbReference type="EMBL" id="OMO75851.1"/>
    </source>
</evidence>
<dbReference type="EMBL" id="AWUE01019136">
    <property type="protein sequence ID" value="OMO75851.1"/>
    <property type="molecule type" value="Genomic_DNA"/>
</dbReference>
<evidence type="ECO:0000313" key="4">
    <source>
        <dbReference type="Proteomes" id="UP000187203"/>
    </source>
</evidence>
<name>A0A1R3I022_9ROSI</name>
<feature type="region of interest" description="Disordered" evidence="1">
    <location>
        <begin position="56"/>
        <end position="98"/>
    </location>
</feature>
<accession>A0A1R3I022</accession>
<protein>
    <submittedName>
        <fullName evidence="3">Uncharacterized protein</fullName>
    </submittedName>
</protein>
<evidence type="ECO:0000256" key="1">
    <source>
        <dbReference type="SAM" id="MobiDB-lite"/>
    </source>
</evidence>
<evidence type="ECO:0000256" key="2">
    <source>
        <dbReference type="SAM" id="Phobius"/>
    </source>
</evidence>
<feature type="transmembrane region" description="Helical" evidence="2">
    <location>
        <begin position="21"/>
        <end position="38"/>
    </location>
</feature>
<keyword evidence="2" id="KW-1133">Transmembrane helix</keyword>
<dbReference type="Proteomes" id="UP000187203">
    <property type="component" value="Unassembled WGS sequence"/>
</dbReference>
<keyword evidence="2" id="KW-0812">Transmembrane</keyword>
<proteinExistence type="predicted"/>
<gene>
    <name evidence="3" type="ORF">COLO4_25806</name>
</gene>
<keyword evidence="4" id="KW-1185">Reference proteome</keyword>
<organism evidence="3 4">
    <name type="scientific">Corchorus olitorius</name>
    <dbReference type="NCBI Taxonomy" id="93759"/>
    <lineage>
        <taxon>Eukaryota</taxon>
        <taxon>Viridiplantae</taxon>
        <taxon>Streptophyta</taxon>
        <taxon>Embryophyta</taxon>
        <taxon>Tracheophyta</taxon>
        <taxon>Spermatophyta</taxon>
        <taxon>Magnoliopsida</taxon>
        <taxon>eudicotyledons</taxon>
        <taxon>Gunneridae</taxon>
        <taxon>Pentapetalae</taxon>
        <taxon>rosids</taxon>
        <taxon>malvids</taxon>
        <taxon>Malvales</taxon>
        <taxon>Malvaceae</taxon>
        <taxon>Grewioideae</taxon>
        <taxon>Apeibeae</taxon>
        <taxon>Corchorus</taxon>
    </lineage>
</organism>